<evidence type="ECO:0000313" key="2">
    <source>
        <dbReference type="EMBL" id="GID73013.1"/>
    </source>
</evidence>
<dbReference type="Proteomes" id="UP000609879">
    <property type="component" value="Unassembled WGS sequence"/>
</dbReference>
<gene>
    <name evidence="2" type="ORF">Ade02nite_16540</name>
</gene>
<keyword evidence="3" id="KW-1185">Reference proteome</keyword>
<dbReference type="RefSeq" id="WP_203760952.1">
    <property type="nucleotide sequence ID" value="NZ_BAAABO010000006.1"/>
</dbReference>
<reference evidence="2 3" key="1">
    <citation type="submission" date="2021-01" db="EMBL/GenBank/DDBJ databases">
        <title>Whole genome shotgun sequence of Actinoplanes deccanensis NBRC 13994.</title>
        <authorList>
            <person name="Komaki H."/>
            <person name="Tamura T."/>
        </authorList>
    </citation>
    <scope>NUCLEOTIDE SEQUENCE [LARGE SCALE GENOMIC DNA]</scope>
    <source>
        <strain evidence="2 3">NBRC 13994</strain>
    </source>
</reference>
<feature type="domain" description="AbiEi antitoxin N-terminal" evidence="1">
    <location>
        <begin position="9"/>
        <end position="53"/>
    </location>
</feature>
<dbReference type="InterPro" id="IPR025159">
    <property type="entry name" value="AbiEi_N"/>
</dbReference>
<evidence type="ECO:0000259" key="1">
    <source>
        <dbReference type="Pfam" id="PF13338"/>
    </source>
</evidence>
<protein>
    <recommendedName>
        <fullName evidence="1">AbiEi antitoxin N-terminal domain-containing protein</fullName>
    </recommendedName>
</protein>
<dbReference type="Pfam" id="PF13338">
    <property type="entry name" value="AbiEi_4"/>
    <property type="match status" value="1"/>
</dbReference>
<sequence length="234" mass="25539">MEGRWSAALAVADEQWGLITKQQADRSGVAWTTLTRRVDQGFLERVAHGVYRVRGGGEPDHLELRAAWLQLDPSIPAWERTPATGVVSHRSAAALYEIGHLPADKHEFTLPARKQTRRKDIRLHRGDVGSDCVTVRGLPTTRPSRIAADLVASREDLGAVAQVITDALRSRFEEPAAVATAIAPFAATYGLLRGDGIGFLGWLLELSGDPDRDRWLLEAVEVNSDDPENPGGIP</sequence>
<comment type="caution">
    <text evidence="2">The sequence shown here is derived from an EMBL/GenBank/DDBJ whole genome shotgun (WGS) entry which is preliminary data.</text>
</comment>
<name>A0ABQ3XZ42_9ACTN</name>
<accession>A0ABQ3XZ42</accession>
<proteinExistence type="predicted"/>
<dbReference type="EMBL" id="BOMI01000026">
    <property type="protein sequence ID" value="GID73013.1"/>
    <property type="molecule type" value="Genomic_DNA"/>
</dbReference>
<evidence type="ECO:0000313" key="3">
    <source>
        <dbReference type="Proteomes" id="UP000609879"/>
    </source>
</evidence>
<organism evidence="2 3">
    <name type="scientific">Paractinoplanes deccanensis</name>
    <dbReference type="NCBI Taxonomy" id="113561"/>
    <lineage>
        <taxon>Bacteria</taxon>
        <taxon>Bacillati</taxon>
        <taxon>Actinomycetota</taxon>
        <taxon>Actinomycetes</taxon>
        <taxon>Micromonosporales</taxon>
        <taxon>Micromonosporaceae</taxon>
        <taxon>Paractinoplanes</taxon>
    </lineage>
</organism>